<dbReference type="PROSITE" id="PS50110">
    <property type="entry name" value="RESPONSE_REGULATORY"/>
    <property type="match status" value="1"/>
</dbReference>
<dbReference type="InterPro" id="IPR001789">
    <property type="entry name" value="Sig_transdc_resp-reg_receiver"/>
</dbReference>
<dbReference type="Proteomes" id="UP001597327">
    <property type="component" value="Unassembled WGS sequence"/>
</dbReference>
<sequence length="389" mass="40837">MNSEERLALLLHDLRTPLSAMRLTADLIAQDGLTRRQSERMDLLLGAIDALVEMTREAMPGAGDAVDTREAAGKDGALGQDGRHDLARLVQDIAALFRPRAEDEGRVLLVEPAGRQASLPLSRAVLLRRALGILLDNALRYGAGPIRVTTAFEDAGDSASPGVTLVLRVTDCGPGIPADLRSRLFQAGARGAAEAHPGGHGLGLFGARELLREAGGDLALGERQDGEAGAVFDLRIPLGVEDLAPARVELADDATCAEADAHVLLIEDHGPSRQLIASVLGSFNLSCDLAVDVEAALGLLDRRSYDGFLVDLHLGSTSGLAFAYALKALAGLTVPPVLLLTAAPERITAAVREEAGILAVVAKPIDPAALYEALRPVFRHRQALSSGAD</sequence>
<dbReference type="SMART" id="SM00387">
    <property type="entry name" value="HATPase_c"/>
    <property type="match status" value="1"/>
</dbReference>
<dbReference type="PRINTS" id="PR00344">
    <property type="entry name" value="BCTRLSENSOR"/>
</dbReference>
<name>A0ABW4JZN0_9HYPH</name>
<feature type="modified residue" description="4-aspartylphosphate" evidence="4">
    <location>
        <position position="311"/>
    </location>
</feature>
<feature type="domain" description="Response regulatory" evidence="6">
    <location>
        <begin position="262"/>
        <end position="378"/>
    </location>
</feature>
<dbReference type="SUPFAM" id="SSF47384">
    <property type="entry name" value="Homodimeric domain of signal transducing histidine kinase"/>
    <property type="match status" value="1"/>
</dbReference>
<evidence type="ECO:0000256" key="2">
    <source>
        <dbReference type="ARBA" id="ARBA00012438"/>
    </source>
</evidence>
<dbReference type="CDD" id="cd00075">
    <property type="entry name" value="HATPase"/>
    <property type="match status" value="1"/>
</dbReference>
<dbReference type="InterPro" id="IPR003594">
    <property type="entry name" value="HATPase_dom"/>
</dbReference>
<dbReference type="PANTHER" id="PTHR43547">
    <property type="entry name" value="TWO-COMPONENT HISTIDINE KINASE"/>
    <property type="match status" value="1"/>
</dbReference>
<dbReference type="InterPro" id="IPR005467">
    <property type="entry name" value="His_kinase_dom"/>
</dbReference>
<comment type="catalytic activity">
    <reaction evidence="1">
        <text>ATP + protein L-histidine = ADP + protein N-phospho-L-histidine.</text>
        <dbReference type="EC" id="2.7.13.3"/>
    </reaction>
</comment>
<evidence type="ECO:0000256" key="3">
    <source>
        <dbReference type="ARBA" id="ARBA00022553"/>
    </source>
</evidence>
<dbReference type="GO" id="GO:0005524">
    <property type="term" value="F:ATP binding"/>
    <property type="evidence" value="ECO:0007669"/>
    <property type="project" value="UniProtKB-KW"/>
</dbReference>
<dbReference type="SUPFAM" id="SSF52172">
    <property type="entry name" value="CheY-like"/>
    <property type="match status" value="1"/>
</dbReference>
<dbReference type="InterPro" id="IPR011006">
    <property type="entry name" value="CheY-like_superfamily"/>
</dbReference>
<dbReference type="SMART" id="SM00448">
    <property type="entry name" value="REC"/>
    <property type="match status" value="1"/>
</dbReference>
<reference evidence="8" key="1">
    <citation type="journal article" date="2019" name="Int. J. Syst. Evol. Microbiol.">
        <title>The Global Catalogue of Microorganisms (GCM) 10K type strain sequencing project: providing services to taxonomists for standard genome sequencing and annotation.</title>
        <authorList>
            <consortium name="The Broad Institute Genomics Platform"/>
            <consortium name="The Broad Institute Genome Sequencing Center for Infectious Disease"/>
            <person name="Wu L."/>
            <person name="Ma J."/>
        </authorList>
    </citation>
    <scope>NUCLEOTIDE SEQUENCE [LARGE SCALE GENOMIC DNA]</scope>
    <source>
        <strain evidence="8">JCM 3369</strain>
    </source>
</reference>
<organism evidence="7 8">
    <name type="scientific">Roseibium aestuarii</name>
    <dbReference type="NCBI Taxonomy" id="2600299"/>
    <lineage>
        <taxon>Bacteria</taxon>
        <taxon>Pseudomonadati</taxon>
        <taxon>Pseudomonadota</taxon>
        <taxon>Alphaproteobacteria</taxon>
        <taxon>Hyphomicrobiales</taxon>
        <taxon>Stappiaceae</taxon>
        <taxon>Roseibium</taxon>
    </lineage>
</organism>
<dbReference type="EC" id="2.7.13.3" evidence="2"/>
<evidence type="ECO:0000256" key="4">
    <source>
        <dbReference type="PROSITE-ProRule" id="PRU00169"/>
    </source>
</evidence>
<dbReference type="Pfam" id="PF00072">
    <property type="entry name" value="Response_reg"/>
    <property type="match status" value="1"/>
</dbReference>
<gene>
    <name evidence="7" type="ORF">ACFSC7_19175</name>
</gene>
<protein>
    <recommendedName>
        <fullName evidence="2">histidine kinase</fullName>
        <ecNumber evidence="2">2.7.13.3</ecNumber>
    </recommendedName>
</protein>
<dbReference type="Gene3D" id="3.30.565.10">
    <property type="entry name" value="Histidine kinase-like ATPase, C-terminal domain"/>
    <property type="match status" value="1"/>
</dbReference>
<proteinExistence type="predicted"/>
<dbReference type="PROSITE" id="PS50109">
    <property type="entry name" value="HIS_KIN"/>
    <property type="match status" value="1"/>
</dbReference>
<dbReference type="InterPro" id="IPR036097">
    <property type="entry name" value="HisK_dim/P_sf"/>
</dbReference>
<dbReference type="EMBL" id="JBHUFA010000016">
    <property type="protein sequence ID" value="MFD1697647.1"/>
    <property type="molecule type" value="Genomic_DNA"/>
</dbReference>
<evidence type="ECO:0000259" key="6">
    <source>
        <dbReference type="PROSITE" id="PS50110"/>
    </source>
</evidence>
<evidence type="ECO:0000259" key="5">
    <source>
        <dbReference type="PROSITE" id="PS50109"/>
    </source>
</evidence>
<evidence type="ECO:0000313" key="8">
    <source>
        <dbReference type="Proteomes" id="UP001597327"/>
    </source>
</evidence>
<dbReference type="InterPro" id="IPR004358">
    <property type="entry name" value="Sig_transdc_His_kin-like_C"/>
</dbReference>
<keyword evidence="7" id="KW-0547">Nucleotide-binding</keyword>
<dbReference type="RefSeq" id="WP_188318902.1">
    <property type="nucleotide sequence ID" value="NZ_JBHUFA010000016.1"/>
</dbReference>
<dbReference type="SUPFAM" id="SSF55874">
    <property type="entry name" value="ATPase domain of HSP90 chaperone/DNA topoisomerase II/histidine kinase"/>
    <property type="match status" value="1"/>
</dbReference>
<dbReference type="InterPro" id="IPR036890">
    <property type="entry name" value="HATPase_C_sf"/>
</dbReference>
<dbReference type="Gene3D" id="3.40.50.2300">
    <property type="match status" value="1"/>
</dbReference>
<dbReference type="PANTHER" id="PTHR43547:SF2">
    <property type="entry name" value="HYBRID SIGNAL TRANSDUCTION HISTIDINE KINASE C"/>
    <property type="match status" value="1"/>
</dbReference>
<dbReference type="CDD" id="cd00082">
    <property type="entry name" value="HisKA"/>
    <property type="match status" value="1"/>
</dbReference>
<keyword evidence="3 4" id="KW-0597">Phosphoprotein</keyword>
<evidence type="ECO:0000313" key="7">
    <source>
        <dbReference type="EMBL" id="MFD1697647.1"/>
    </source>
</evidence>
<comment type="caution">
    <text evidence="7">The sequence shown here is derived from an EMBL/GenBank/DDBJ whole genome shotgun (WGS) entry which is preliminary data.</text>
</comment>
<keyword evidence="8" id="KW-1185">Reference proteome</keyword>
<dbReference type="InterPro" id="IPR003661">
    <property type="entry name" value="HisK_dim/P_dom"/>
</dbReference>
<dbReference type="Pfam" id="PF02518">
    <property type="entry name" value="HATPase_c"/>
    <property type="match status" value="1"/>
</dbReference>
<feature type="domain" description="Histidine kinase" evidence="5">
    <location>
        <begin position="9"/>
        <end position="240"/>
    </location>
</feature>
<accession>A0ABW4JZN0</accession>
<keyword evidence="7" id="KW-0067">ATP-binding</keyword>
<evidence type="ECO:0000256" key="1">
    <source>
        <dbReference type="ARBA" id="ARBA00000085"/>
    </source>
</evidence>